<name>A0A517ZVJ6_9PLAN</name>
<accession>A0A517ZVJ6</accession>
<feature type="transmembrane region" description="Helical" evidence="2">
    <location>
        <begin position="35"/>
        <end position="57"/>
    </location>
</feature>
<feature type="transmembrane region" description="Helical" evidence="2">
    <location>
        <begin position="140"/>
        <end position="159"/>
    </location>
</feature>
<feature type="transmembrane region" description="Helical" evidence="2">
    <location>
        <begin position="111"/>
        <end position="128"/>
    </location>
</feature>
<dbReference type="Proteomes" id="UP000319383">
    <property type="component" value="Chromosome"/>
</dbReference>
<proteinExistence type="predicted"/>
<evidence type="ECO:0000256" key="2">
    <source>
        <dbReference type="SAM" id="Phobius"/>
    </source>
</evidence>
<feature type="region of interest" description="Disordered" evidence="1">
    <location>
        <begin position="218"/>
        <end position="239"/>
    </location>
</feature>
<feature type="transmembrane region" description="Helical" evidence="2">
    <location>
        <begin position="63"/>
        <end position="84"/>
    </location>
</feature>
<feature type="transmembrane region" description="Helical" evidence="2">
    <location>
        <begin position="179"/>
        <end position="199"/>
    </location>
</feature>
<evidence type="ECO:0000313" key="4">
    <source>
        <dbReference type="Proteomes" id="UP000319383"/>
    </source>
</evidence>
<evidence type="ECO:0000256" key="1">
    <source>
        <dbReference type="SAM" id="MobiDB-lite"/>
    </source>
</evidence>
<gene>
    <name evidence="3" type="ORF">Mal52_50350</name>
</gene>
<reference evidence="3 4" key="1">
    <citation type="submission" date="2019-02" db="EMBL/GenBank/DDBJ databases">
        <title>Deep-cultivation of Planctomycetes and their phenomic and genomic characterization uncovers novel biology.</title>
        <authorList>
            <person name="Wiegand S."/>
            <person name="Jogler M."/>
            <person name="Boedeker C."/>
            <person name="Pinto D."/>
            <person name="Vollmers J."/>
            <person name="Rivas-Marin E."/>
            <person name="Kohn T."/>
            <person name="Peeters S.H."/>
            <person name="Heuer A."/>
            <person name="Rast P."/>
            <person name="Oberbeckmann S."/>
            <person name="Bunk B."/>
            <person name="Jeske O."/>
            <person name="Meyerdierks A."/>
            <person name="Storesund J.E."/>
            <person name="Kallscheuer N."/>
            <person name="Luecker S."/>
            <person name="Lage O.M."/>
            <person name="Pohl T."/>
            <person name="Merkel B.J."/>
            <person name="Hornburger P."/>
            <person name="Mueller R.-W."/>
            <person name="Bruemmer F."/>
            <person name="Labrenz M."/>
            <person name="Spormann A.M."/>
            <person name="Op den Camp H."/>
            <person name="Overmann J."/>
            <person name="Amann R."/>
            <person name="Jetten M.S.M."/>
            <person name="Mascher T."/>
            <person name="Medema M.H."/>
            <person name="Devos D.P."/>
            <person name="Kaster A.-K."/>
            <person name="Ovreas L."/>
            <person name="Rohde M."/>
            <person name="Galperin M.Y."/>
            <person name="Jogler C."/>
        </authorList>
    </citation>
    <scope>NUCLEOTIDE SEQUENCE [LARGE SCALE GENOMIC DNA]</scope>
    <source>
        <strain evidence="3 4">Mal52</strain>
    </source>
</reference>
<evidence type="ECO:0000313" key="3">
    <source>
        <dbReference type="EMBL" id="QDU46514.1"/>
    </source>
</evidence>
<sequence>MSASKVQASIVGRILFSVVAHMLRLRAVMRHFSPWVLVVPAIAIASTMGSLYGYFWPAGQPSLLLPFTTALAATSFMTAATCWVLRGDLFHRWLIYLTGCFWYRSVDMSAGKLGTALVLTILICYALAKFDDLRPYLQNRLVVSLLVASLLCQCLPMLMTSEVWSWGVRVGLWPYRVNSAMMLSGRLMLLLTIVVSEVLSRTGRLSIERSHSAAIDEVSPFHPPQSVAGPARPSARKAA</sequence>
<keyword evidence="4" id="KW-1185">Reference proteome</keyword>
<keyword evidence="2" id="KW-0472">Membrane</keyword>
<keyword evidence="2" id="KW-1133">Transmembrane helix</keyword>
<keyword evidence="2" id="KW-0812">Transmembrane</keyword>
<dbReference type="KEGG" id="sdyn:Mal52_50350"/>
<dbReference type="EMBL" id="CP036276">
    <property type="protein sequence ID" value="QDU46514.1"/>
    <property type="molecule type" value="Genomic_DNA"/>
</dbReference>
<dbReference type="AlphaFoldDB" id="A0A517ZVJ6"/>
<dbReference type="RefSeq" id="WP_145379017.1">
    <property type="nucleotide sequence ID" value="NZ_CP036276.1"/>
</dbReference>
<protein>
    <submittedName>
        <fullName evidence="3">Uncharacterized protein</fullName>
    </submittedName>
</protein>
<organism evidence="3 4">
    <name type="scientific">Symmachiella dynata</name>
    <dbReference type="NCBI Taxonomy" id="2527995"/>
    <lineage>
        <taxon>Bacteria</taxon>
        <taxon>Pseudomonadati</taxon>
        <taxon>Planctomycetota</taxon>
        <taxon>Planctomycetia</taxon>
        <taxon>Planctomycetales</taxon>
        <taxon>Planctomycetaceae</taxon>
        <taxon>Symmachiella</taxon>
    </lineage>
</organism>